<dbReference type="OrthoDB" id="4564763at2"/>
<dbReference type="EMBL" id="VWPH01000013">
    <property type="protein sequence ID" value="KAA5829259.1"/>
    <property type="molecule type" value="Genomic_DNA"/>
</dbReference>
<gene>
    <name evidence="2" type="ORF">F1721_26745</name>
</gene>
<accession>A0A5M7BI85</accession>
<dbReference type="InterPro" id="IPR007278">
    <property type="entry name" value="DUF397"/>
</dbReference>
<dbReference type="AlphaFoldDB" id="A0A5M7BI85"/>
<protein>
    <submittedName>
        <fullName evidence="2">DUF397 domain-containing protein</fullName>
    </submittedName>
</protein>
<proteinExistence type="predicted"/>
<dbReference type="Proteomes" id="UP000323946">
    <property type="component" value="Unassembled WGS sequence"/>
</dbReference>
<name>A0A5M7BI85_SACHI</name>
<feature type="domain" description="DUF397" evidence="1">
    <location>
        <begin position="28"/>
        <end position="44"/>
    </location>
</feature>
<feature type="domain" description="DUF397" evidence="1">
    <location>
        <begin position="8"/>
        <end position="26"/>
    </location>
</feature>
<feature type="domain" description="DUF397" evidence="1">
    <location>
        <begin position="45"/>
        <end position="98"/>
    </location>
</feature>
<evidence type="ECO:0000313" key="3">
    <source>
        <dbReference type="Proteomes" id="UP000323946"/>
    </source>
</evidence>
<dbReference type="RefSeq" id="WP_150069543.1">
    <property type="nucleotide sequence ID" value="NZ_JBEPDJ010000012.1"/>
</dbReference>
<evidence type="ECO:0000259" key="1">
    <source>
        <dbReference type="Pfam" id="PF04149"/>
    </source>
</evidence>
<reference evidence="2 3" key="1">
    <citation type="submission" date="2019-09" db="EMBL/GenBank/DDBJ databases">
        <title>Draft genome sequence of the thermophilic Saccharopolyspora hirsuta VKM Ac-666T.</title>
        <authorList>
            <person name="Lobastova T.G."/>
            <person name="Fokina V."/>
            <person name="Bragin E.Y."/>
            <person name="Shtratnikova V.Y."/>
            <person name="Starodumova I.P."/>
            <person name="Tarlachkov S.V."/>
            <person name="Donova M.V."/>
        </authorList>
    </citation>
    <scope>NUCLEOTIDE SEQUENCE [LARGE SCALE GENOMIC DNA]</scope>
    <source>
        <strain evidence="2 3">VKM Ac-666</strain>
    </source>
</reference>
<sequence>MPLEQPIWRKSSYSGQTGSCVEVADLRGWRKSSHSNGAQNCVEVGWRKSSRSNSQGGMCVEVGRGEEVVGMRDSKLGEASPVLAVSRARWADFVSAVKGGAFGS</sequence>
<comment type="caution">
    <text evidence="2">The sequence shown here is derived from an EMBL/GenBank/DDBJ whole genome shotgun (WGS) entry which is preliminary data.</text>
</comment>
<organism evidence="2 3">
    <name type="scientific">Saccharopolyspora hirsuta</name>
    <dbReference type="NCBI Taxonomy" id="1837"/>
    <lineage>
        <taxon>Bacteria</taxon>
        <taxon>Bacillati</taxon>
        <taxon>Actinomycetota</taxon>
        <taxon>Actinomycetes</taxon>
        <taxon>Pseudonocardiales</taxon>
        <taxon>Pseudonocardiaceae</taxon>
        <taxon>Saccharopolyspora</taxon>
    </lineage>
</organism>
<evidence type="ECO:0000313" key="2">
    <source>
        <dbReference type="EMBL" id="KAA5829259.1"/>
    </source>
</evidence>
<keyword evidence="3" id="KW-1185">Reference proteome</keyword>
<dbReference type="Pfam" id="PF04149">
    <property type="entry name" value="DUF397"/>
    <property type="match status" value="3"/>
</dbReference>